<evidence type="ECO:0000313" key="11">
    <source>
        <dbReference type="Proteomes" id="UP000515955"/>
    </source>
</evidence>
<feature type="transmembrane region" description="Helical" evidence="8">
    <location>
        <begin position="122"/>
        <end position="141"/>
    </location>
</feature>
<dbReference type="KEGG" id="srhi:H9L12_02855"/>
<dbReference type="EMBL" id="CP060717">
    <property type="protein sequence ID" value="QNN65545.1"/>
    <property type="molecule type" value="Genomic_DNA"/>
</dbReference>
<reference evidence="10 11" key="1">
    <citation type="submission" date="2020-08" db="EMBL/GenBank/DDBJ databases">
        <title>Genome sequence of Sphingomonas rhizophila KACC 19189T.</title>
        <authorList>
            <person name="Hyun D.-W."/>
            <person name="Bae J.-W."/>
        </authorList>
    </citation>
    <scope>NUCLEOTIDE SEQUENCE [LARGE SCALE GENOMIC DNA]</scope>
    <source>
        <strain evidence="10 11">KACC 19189</strain>
    </source>
</reference>
<keyword evidence="3" id="KW-0328">Glycosyltransferase</keyword>
<feature type="transmembrane region" description="Helical" evidence="8">
    <location>
        <begin position="21"/>
        <end position="39"/>
    </location>
</feature>
<dbReference type="GO" id="GO:0009103">
    <property type="term" value="P:lipopolysaccharide biosynthetic process"/>
    <property type="evidence" value="ECO:0007669"/>
    <property type="project" value="UniProtKB-ARBA"/>
</dbReference>
<sequence length="514" mass="55231">MDAQVGVIGHSLKSGAERHSSFAKVLLILIAVTLFTRVGEINNPLTHVDDQFYLFTGKAMLNGELPYVDVWDRKPIGLFLIYAGIAALGGDSVIVYHLVGAAAALATAIAIYFLARRFVSSAGALRAGIVYLAILPTMGGGGGQSPVFYNLLIGIAALLAFDSFVRGKSVWPRAIAAMALVGIAIQIKPTTLFEGAFFALLFLVAQWRAEKTFAGVAALAVAMALTAGAPTAIAFAAYGILGHADAMWFATVVSIFMRTPLTWAERVGDFPQMALYLTVPALVTLSALATQFARGARPVTIFLAGWALAAIVGFLSVPNFFNHYTLPLILPMSVIMAIALADKREGLILATMVAAVPILIEAPNPYGILHNREGFDRTAALVRKELDGRCLYVFYGPTQLYTAANACHLSPYVFPDHLETEVESTALPVVPEAEVERIFAQRPGVVVTGHRKFLARNNRTTAIVERHLWCDYEVKHRIPASRGKTLDIWTLKPGPKGGCIGTPTPLGLIQSVSN</sequence>
<dbReference type="GO" id="GO:0016763">
    <property type="term" value="F:pentosyltransferase activity"/>
    <property type="evidence" value="ECO:0007669"/>
    <property type="project" value="TreeGrafter"/>
</dbReference>
<feature type="transmembrane region" description="Helical" evidence="8">
    <location>
        <begin position="94"/>
        <end position="115"/>
    </location>
</feature>
<feature type="transmembrane region" description="Helical" evidence="8">
    <location>
        <begin position="170"/>
        <end position="187"/>
    </location>
</feature>
<keyword evidence="7 8" id="KW-0472">Membrane</keyword>
<feature type="transmembrane region" description="Helical" evidence="8">
    <location>
        <begin position="216"/>
        <end position="240"/>
    </location>
</feature>
<feature type="domain" description="Glycosyltransferase RgtA/B/C/D-like" evidence="9">
    <location>
        <begin position="74"/>
        <end position="226"/>
    </location>
</feature>
<dbReference type="Proteomes" id="UP000515955">
    <property type="component" value="Chromosome"/>
</dbReference>
<dbReference type="AlphaFoldDB" id="A0A7G9SCH0"/>
<feature type="transmembrane region" description="Helical" evidence="8">
    <location>
        <begin position="299"/>
        <end position="317"/>
    </location>
</feature>
<dbReference type="GO" id="GO:0005886">
    <property type="term" value="C:plasma membrane"/>
    <property type="evidence" value="ECO:0007669"/>
    <property type="project" value="UniProtKB-SubCell"/>
</dbReference>
<evidence type="ECO:0000256" key="5">
    <source>
        <dbReference type="ARBA" id="ARBA00022692"/>
    </source>
</evidence>
<dbReference type="PANTHER" id="PTHR33908">
    <property type="entry name" value="MANNOSYLTRANSFERASE YKCB-RELATED"/>
    <property type="match status" value="1"/>
</dbReference>
<feature type="transmembrane region" description="Helical" evidence="8">
    <location>
        <begin position="275"/>
        <end position="293"/>
    </location>
</feature>
<evidence type="ECO:0000256" key="2">
    <source>
        <dbReference type="ARBA" id="ARBA00022475"/>
    </source>
</evidence>
<gene>
    <name evidence="10" type="ORF">H9L12_02855</name>
</gene>
<keyword evidence="6 8" id="KW-1133">Transmembrane helix</keyword>
<evidence type="ECO:0000256" key="3">
    <source>
        <dbReference type="ARBA" id="ARBA00022676"/>
    </source>
</evidence>
<protein>
    <submittedName>
        <fullName evidence="10">Glycosyltransferase family 39 protein</fullName>
    </submittedName>
</protein>
<dbReference type="PANTHER" id="PTHR33908:SF11">
    <property type="entry name" value="MEMBRANE PROTEIN"/>
    <property type="match status" value="1"/>
</dbReference>
<keyword evidence="5 8" id="KW-0812">Transmembrane</keyword>
<keyword evidence="4 10" id="KW-0808">Transferase</keyword>
<keyword evidence="11" id="KW-1185">Reference proteome</keyword>
<evidence type="ECO:0000313" key="10">
    <source>
        <dbReference type="EMBL" id="QNN65545.1"/>
    </source>
</evidence>
<organism evidence="10 11">
    <name type="scientific">Sphingomonas rhizophila</name>
    <dbReference type="NCBI Taxonomy" id="2071607"/>
    <lineage>
        <taxon>Bacteria</taxon>
        <taxon>Pseudomonadati</taxon>
        <taxon>Pseudomonadota</taxon>
        <taxon>Alphaproteobacteria</taxon>
        <taxon>Sphingomonadales</taxon>
        <taxon>Sphingomonadaceae</taxon>
        <taxon>Sphingomonas</taxon>
    </lineage>
</organism>
<evidence type="ECO:0000256" key="7">
    <source>
        <dbReference type="ARBA" id="ARBA00023136"/>
    </source>
</evidence>
<keyword evidence="2" id="KW-1003">Cell membrane</keyword>
<dbReference type="InterPro" id="IPR050297">
    <property type="entry name" value="LipidA_mod_glycosyltrf_83"/>
</dbReference>
<evidence type="ECO:0000256" key="8">
    <source>
        <dbReference type="SAM" id="Phobius"/>
    </source>
</evidence>
<accession>A0A7G9SCH0</accession>
<evidence type="ECO:0000259" key="9">
    <source>
        <dbReference type="Pfam" id="PF13231"/>
    </source>
</evidence>
<proteinExistence type="predicted"/>
<evidence type="ECO:0000256" key="4">
    <source>
        <dbReference type="ARBA" id="ARBA00022679"/>
    </source>
</evidence>
<evidence type="ECO:0000256" key="6">
    <source>
        <dbReference type="ARBA" id="ARBA00022989"/>
    </source>
</evidence>
<evidence type="ECO:0000256" key="1">
    <source>
        <dbReference type="ARBA" id="ARBA00004651"/>
    </source>
</evidence>
<dbReference type="RefSeq" id="WP_187542536.1">
    <property type="nucleotide sequence ID" value="NZ_CP060717.1"/>
</dbReference>
<name>A0A7G9SCH0_9SPHN</name>
<dbReference type="Pfam" id="PF13231">
    <property type="entry name" value="PMT_2"/>
    <property type="match status" value="1"/>
</dbReference>
<dbReference type="InterPro" id="IPR038731">
    <property type="entry name" value="RgtA/B/C-like"/>
</dbReference>
<comment type="subcellular location">
    <subcellularLocation>
        <location evidence="1">Cell membrane</location>
        <topology evidence="1">Multi-pass membrane protein</topology>
    </subcellularLocation>
</comment>